<evidence type="ECO:0000313" key="1">
    <source>
        <dbReference type="EMBL" id="RXG16657.1"/>
    </source>
</evidence>
<dbReference type="EMBL" id="QOVI01000002">
    <property type="protein sequence ID" value="RXG16657.1"/>
    <property type="molecule type" value="Genomic_DNA"/>
</dbReference>
<dbReference type="RefSeq" id="WP_128760327.1">
    <property type="nucleotide sequence ID" value="NZ_QOVI01000002.1"/>
</dbReference>
<dbReference type="AlphaFoldDB" id="A0A4Q0NWP9"/>
<reference evidence="1 2" key="1">
    <citation type="submission" date="2018-07" db="EMBL/GenBank/DDBJ databases">
        <title>Leeuwenhoekiella genomics.</title>
        <authorList>
            <person name="Tahon G."/>
            <person name="Willems A."/>
        </authorList>
    </citation>
    <scope>NUCLEOTIDE SEQUENCE [LARGE SCALE GENOMIC DNA]</scope>
    <source>
        <strain evidence="1 2">R-50232</strain>
    </source>
</reference>
<organism evidence="1 2">
    <name type="scientific">Leeuwenhoekiella aestuarii</name>
    <dbReference type="NCBI Taxonomy" id="2249426"/>
    <lineage>
        <taxon>Bacteria</taxon>
        <taxon>Pseudomonadati</taxon>
        <taxon>Bacteroidota</taxon>
        <taxon>Flavobacteriia</taxon>
        <taxon>Flavobacteriales</taxon>
        <taxon>Flavobacteriaceae</taxon>
        <taxon>Leeuwenhoekiella</taxon>
    </lineage>
</organism>
<sequence length="148" mass="16678">MYRDTLFIEKLIEKGLCNEFRIKLTDTPHTVIVDSMVIHLTTTSDTFKNLNLKGTRTQFHFLENDKTIDSLKITLDNGSVLSANGSISINALLGEIEENSSLNFTNSKIQSAKIKIGKNSQLSIDNGFYHNPDPKAKLIYEKLNEDDN</sequence>
<gene>
    <name evidence="1" type="ORF">DSM04_102238</name>
</gene>
<comment type="caution">
    <text evidence="1">The sequence shown here is derived from an EMBL/GenBank/DDBJ whole genome shotgun (WGS) entry which is preliminary data.</text>
</comment>
<dbReference type="Proteomes" id="UP000289821">
    <property type="component" value="Unassembled WGS sequence"/>
</dbReference>
<keyword evidence="2" id="KW-1185">Reference proteome</keyword>
<evidence type="ECO:0000313" key="2">
    <source>
        <dbReference type="Proteomes" id="UP000289821"/>
    </source>
</evidence>
<name>A0A4Q0NWP9_9FLAO</name>
<protein>
    <submittedName>
        <fullName evidence="1">Uncharacterized protein</fullName>
    </submittedName>
</protein>
<proteinExistence type="predicted"/>
<accession>A0A4Q0NWP9</accession>